<keyword evidence="1" id="KW-1133">Transmembrane helix</keyword>
<gene>
    <name evidence="3" type="ORF">C442_21166</name>
</gene>
<dbReference type="InterPro" id="IPR012859">
    <property type="entry name" value="Pilin_N_archaeal"/>
</dbReference>
<dbReference type="EMBL" id="AOLW01000078">
    <property type="protein sequence ID" value="EMA12983.1"/>
    <property type="molecule type" value="Genomic_DNA"/>
</dbReference>
<dbReference type="Proteomes" id="UP000011623">
    <property type="component" value="Unassembled WGS sequence"/>
</dbReference>
<keyword evidence="4" id="KW-1185">Reference proteome</keyword>
<protein>
    <recommendedName>
        <fullName evidence="2">Archaeal Type IV pilin N-terminal domain-containing protein</fullName>
    </recommendedName>
</protein>
<proteinExistence type="predicted"/>
<evidence type="ECO:0000256" key="1">
    <source>
        <dbReference type="SAM" id="Phobius"/>
    </source>
</evidence>
<name>M0JX49_9EURY</name>
<evidence type="ECO:0000313" key="3">
    <source>
        <dbReference type="EMBL" id="EMA12983.1"/>
    </source>
</evidence>
<reference evidence="3 4" key="1">
    <citation type="journal article" date="2014" name="PLoS Genet.">
        <title>Phylogenetically driven sequencing of extremely halophilic archaea reveals strategies for static and dynamic osmo-response.</title>
        <authorList>
            <person name="Becker E.A."/>
            <person name="Seitzer P.M."/>
            <person name="Tritt A."/>
            <person name="Larsen D."/>
            <person name="Krusor M."/>
            <person name="Yao A.I."/>
            <person name="Wu D."/>
            <person name="Madern D."/>
            <person name="Eisen J.A."/>
            <person name="Darling A.E."/>
            <person name="Facciotti M.T."/>
        </authorList>
    </citation>
    <scope>NUCLEOTIDE SEQUENCE [LARGE SCALE GENOMIC DNA]</scope>
    <source>
        <strain evidence="3 4">JCM 13557</strain>
    </source>
</reference>
<feature type="domain" description="Archaeal Type IV pilin N-terminal" evidence="2">
    <location>
        <begin position="5"/>
        <end position="85"/>
    </location>
</feature>
<accession>M0JX49</accession>
<keyword evidence="1" id="KW-0472">Membrane</keyword>
<dbReference type="Pfam" id="PF07790">
    <property type="entry name" value="Pilin_N"/>
    <property type="match status" value="1"/>
</dbReference>
<organism evidence="3 4">
    <name type="scientific">Haloarcula amylolytica JCM 13557</name>
    <dbReference type="NCBI Taxonomy" id="1227452"/>
    <lineage>
        <taxon>Archaea</taxon>
        <taxon>Methanobacteriati</taxon>
        <taxon>Methanobacteriota</taxon>
        <taxon>Stenosarchaea group</taxon>
        <taxon>Halobacteria</taxon>
        <taxon>Halobacteriales</taxon>
        <taxon>Haloarculaceae</taxon>
        <taxon>Haloarcula</taxon>
    </lineage>
</organism>
<evidence type="ECO:0000313" key="4">
    <source>
        <dbReference type="Proteomes" id="UP000011623"/>
    </source>
</evidence>
<keyword evidence="1" id="KW-0812">Transmembrane</keyword>
<dbReference type="InterPro" id="IPR013373">
    <property type="entry name" value="Flagellin/pilin_N_arc"/>
</dbReference>
<evidence type="ECO:0000259" key="2">
    <source>
        <dbReference type="Pfam" id="PF07790"/>
    </source>
</evidence>
<dbReference type="AlphaFoldDB" id="M0JX49"/>
<sequence length="191" mass="20438">MEPNRAVSPVISVILMVAIAVILTATISIFVLGFTEDLNDTAPVVGQTSGEFEPGSSSDEQIVRITHIAGDRVHVENIEIIVQASGPNLDSNARLVNLPADSYFSNAIDSTNVQGDDIIDTSNGAPNQVIVPADPNTWAAGDTIQFRIKVGGADFREPPDRTGPEANELEVTIVYTDTESSAILFEETFRP</sequence>
<dbReference type="NCBIfam" id="TIGR02537">
    <property type="entry name" value="arch_flag_Nterm"/>
    <property type="match status" value="1"/>
</dbReference>
<feature type="transmembrane region" description="Helical" evidence="1">
    <location>
        <begin position="6"/>
        <end position="32"/>
    </location>
</feature>
<comment type="caution">
    <text evidence="3">The sequence shown here is derived from an EMBL/GenBank/DDBJ whole genome shotgun (WGS) entry which is preliminary data.</text>
</comment>